<protein>
    <submittedName>
        <fullName evidence="1">Uncharacterized protein</fullName>
    </submittedName>
</protein>
<dbReference type="KEGG" id="bky:D1093_09620"/>
<evidence type="ECO:0000313" key="1">
    <source>
        <dbReference type="EMBL" id="QEE09806.1"/>
    </source>
</evidence>
<accession>A0A5B9CZB7</accession>
<organism evidence="1 2">
    <name type="scientific">Bartonella kosoyi</name>
    <dbReference type="NCBI Taxonomy" id="2133959"/>
    <lineage>
        <taxon>Bacteria</taxon>
        <taxon>Pseudomonadati</taxon>
        <taxon>Pseudomonadota</taxon>
        <taxon>Alphaproteobacteria</taxon>
        <taxon>Hyphomicrobiales</taxon>
        <taxon>Bartonellaceae</taxon>
        <taxon>Bartonella</taxon>
    </lineage>
</organism>
<dbReference type="EMBL" id="CP031843">
    <property type="protein sequence ID" value="QEE09806.1"/>
    <property type="molecule type" value="Genomic_DNA"/>
</dbReference>
<dbReference type="AlphaFoldDB" id="A0A5B9CZB7"/>
<proteinExistence type="predicted"/>
<dbReference type="RefSeq" id="WP_120099833.1">
    <property type="nucleotide sequence ID" value="NZ_CP031843.2"/>
</dbReference>
<gene>
    <name evidence="1" type="ORF">D1093_09620</name>
</gene>
<evidence type="ECO:0000313" key="2">
    <source>
        <dbReference type="Proteomes" id="UP000321940"/>
    </source>
</evidence>
<sequence>MEAGVGLMHNKRGLLRLFGDWDYGVCLIAGGVRGESVADIVVDGGDYRGDGGMGCGFLEVAVNCWCLIKTSQ</sequence>
<name>A0A5B9CZB7_9HYPH</name>
<keyword evidence="2" id="KW-1185">Reference proteome</keyword>
<reference evidence="1 2" key="1">
    <citation type="journal article" date="2020" name="Int. J. Syst. Evol. Microbiol.">
        <title>Bartonella kosoyi sp. nov. and Bartonella krasnovii sp. nov., two novel species closely related to the zoonotic Bartonella elizabethae, isolated from black rats and wild desert rodent-fleas.</title>
        <authorList>
            <person name="Gutierrez R."/>
            <person name="Shalit T."/>
            <person name="Markus B."/>
            <person name="Yuan C."/>
            <person name="Nachum-Biala Y."/>
            <person name="Elad D."/>
            <person name="Harrus S."/>
        </authorList>
    </citation>
    <scope>NUCLEOTIDE SEQUENCE [LARGE SCALE GENOMIC DNA]</scope>
    <source>
        <strain evidence="1 2">Tel Aviv</strain>
    </source>
</reference>
<dbReference type="Proteomes" id="UP000321940">
    <property type="component" value="Chromosome"/>
</dbReference>